<feature type="domain" description="MYND-type" evidence="19">
    <location>
        <begin position="1008"/>
        <end position="1047"/>
    </location>
</feature>
<comment type="subcellular location">
    <subcellularLocation>
        <location evidence="1">Membrane</location>
        <topology evidence="1">Multi-pass membrane protein</topology>
    </subcellularLocation>
    <subcellularLocation>
        <location evidence="2">Plastid</location>
        <location evidence="2">Chloroplast</location>
    </subcellularLocation>
</comment>
<dbReference type="Pfam" id="PF01753">
    <property type="entry name" value="zf-MYND"/>
    <property type="match status" value="2"/>
</dbReference>
<evidence type="ECO:0000256" key="11">
    <source>
        <dbReference type="ARBA" id="ARBA00022833"/>
    </source>
</evidence>
<dbReference type="EMBL" id="GL377316">
    <property type="protein sequence ID" value="EFI91585.1"/>
    <property type="molecule type" value="Genomic_DNA"/>
</dbReference>
<keyword evidence="14" id="KW-0472">Membrane</keyword>
<evidence type="ECO:0000256" key="10">
    <source>
        <dbReference type="ARBA" id="ARBA00022777"/>
    </source>
</evidence>
<dbReference type="VEuPathDB" id="FungiDB:SCHCODRAFT_02694090"/>
<evidence type="ECO:0000256" key="13">
    <source>
        <dbReference type="ARBA" id="ARBA00022989"/>
    </source>
</evidence>
<keyword evidence="11" id="KW-0862">Zinc</keyword>
<keyword evidence="13" id="KW-1133">Transmembrane helix</keyword>
<keyword evidence="5" id="KW-0934">Plastid</keyword>
<evidence type="ECO:0000256" key="4">
    <source>
        <dbReference type="ARBA" id="ARBA00022528"/>
    </source>
</evidence>
<organism evidence="21">
    <name type="scientific">Schizophyllum commune (strain H4-8 / FGSC 9210)</name>
    <name type="common">Split gill fungus</name>
    <dbReference type="NCBI Taxonomy" id="578458"/>
    <lineage>
        <taxon>Eukaryota</taxon>
        <taxon>Fungi</taxon>
        <taxon>Dikarya</taxon>
        <taxon>Basidiomycota</taxon>
        <taxon>Agaricomycotina</taxon>
        <taxon>Agaricomycetes</taxon>
        <taxon>Agaricomycetidae</taxon>
        <taxon>Agaricales</taxon>
        <taxon>Schizophyllaceae</taxon>
        <taxon>Schizophyllum</taxon>
    </lineage>
</organism>
<dbReference type="InParanoid" id="D8QKE4"/>
<sequence length="1668" mass="189994">MTDEPGTAVWSEWQRRFQAAMKRSETGPLRPQFLRSPIVKEAHARMDSSKIPRRPFTVSDAQVVDEAVQALVAYMRLLERVSTIGGSLEKEAYAVFHHIWRWFMFLLPFSNNVADNGSPDNAATHFVDGKISTGRLPLLIMMRMFLNCVLGSKVGRAACVAQYDFVDAFIEVYTDPTCPRGIVPQVSFVAHLLIQKFARLLDDPEHSPRLMRDICEYDRHYPGRFLSALIEEHQGTFDIPFEEGLTPYVDVSRKLQGSDALVDKFVRTGGAKKIVGLLRRAVADLIDDTPSFAERLNTYWMSQFHLLAMTKHSEDMIMDGLEAGLLVYFCDVFVDAQSCLRHMEWRKPATTFIKMVLAAALVWPHILYAFDCAIEDDKIKYDIDEIEPNWDALSELYRLFEKRLAMLAELRAELKPLKWCHNAQCPGASEPVRKMCICGRVFYCSRTCQKVHWRAEHRRRCGSHAPSALANFALVNPELPISHLERRFFVKIARDLATQCNLLQSKGKFITTHVNGKPAYTDFGKHVVGYAIAIDCTHEFIPQLVAKFDDPLPEIDPPRVYVRVRLGPDVATVYIGNISRDNWSNMAHAREFETPWQRRFQQALDKVGKNKLQQRFMRSQIIQEAQARLAASKIPKLPLQASDVPVIDEAMQALTIYSSRLLSKASESGGDVEQDAYAIFSDIWKWIVFLLPSSGNLGDTGNYENMRPSFVNGEVLIGQLALLGHLRPLFGSILTAGYQTGRAHCLAQRDFIDVFLSVYTAWYPRGLSQTTMFFTHLMVQGLHRAMEAADDSSRLVADIWSYDNLHPGKFLTHLVKNMALLFEIPFDVFHPSYFYVCKPLLESEPMVENFVRRGGVKRVIDLLRKASDKIIDETPPFAEQVNIFWISQLTLFIRTKYAQRVVTDSLEAGVLPYLIRVFIDPNNYLRGETWTKPATLFIENVLAPALVWPHVVHAFSRAIEEDNVKFDPELIKPDWEELSDLLYHYQVRVEMIRKLRATLKEYKRCHNMETCPNPIQRVRKMCICGRAFYCSEECQRYHWRTEHYAICRSRDARAHFKLENPGLNLQHFERCFLKMLVRSLTDKIGLHQSNGHTMITYVDGEPALVNYRKLYVGYALVVDFSQSLVPRLSHNFPDPLPPCDPPHVYARVRLGQEVGVILMVSHAVARGVSLNNVYRSFEQIWQWLVFLLPSSRNVRDGGGDIDVRAFFVEGEVRSSRIPLLYVFRVILQGALNNPNAQSCCLAKSNFINVFLEVYTAPRPRFVRSVTILPITHAMIRGLHKALVDPLHASQLLGDICEYDEKHPGAFLRTLFGDLSLATLDARSEQSESWPYVELSEKSLQVDSLRRNFIVADGGKVLTRLLRTAVFLPVHNPGAVSYASMTNLRWLHQLALLAAEDDTLQLLVDALRSGLLRYFFHAFNDRDGFSVSEWRDLADKFLDIVLVPKLVWPSVLRALNCAIRKLAVRHSPDALGRIWEAYRKLLPVYEQRLEAMAGLRASMKEIQCCSNGGNCPGSTERARKMCRCGRVSYCSRDCQKSHWLQEHRALCSSPDARAHLKLEDPGVPLTNLERCYLKAIVRSITDPTGLHQSRGTRMLQENSDGGFPSVINYRALYAGYALLIDFASGGEPRFLPNFEDPLSASTPPRVYARVQLGIACSIIFMGLLTPDPW</sequence>
<accession>D8QKE4</accession>
<dbReference type="Proteomes" id="UP000007431">
    <property type="component" value="Unassembled WGS sequence"/>
</dbReference>
<evidence type="ECO:0000256" key="5">
    <source>
        <dbReference type="ARBA" id="ARBA00022640"/>
    </source>
</evidence>
<evidence type="ECO:0000256" key="16">
    <source>
        <dbReference type="ARBA" id="ARBA00039024"/>
    </source>
</evidence>
<proteinExistence type="inferred from homology"/>
<keyword evidence="10" id="KW-0418">Kinase</keyword>
<feature type="domain" description="MYND-type" evidence="19">
    <location>
        <begin position="1504"/>
        <end position="1546"/>
    </location>
</feature>
<evidence type="ECO:0000256" key="9">
    <source>
        <dbReference type="ARBA" id="ARBA00022771"/>
    </source>
</evidence>
<dbReference type="GeneID" id="9593400"/>
<comment type="pathway">
    <text evidence="15">Cofactor biosynthesis; tocopherol biosynthesis.</text>
</comment>
<dbReference type="PANTHER" id="PTHR32523:SF8">
    <property type="entry name" value="DOLICHOL KINASE"/>
    <property type="match status" value="1"/>
</dbReference>
<evidence type="ECO:0000313" key="20">
    <source>
        <dbReference type="EMBL" id="EFI91585.1"/>
    </source>
</evidence>
<dbReference type="GO" id="GO:0010276">
    <property type="term" value="F:phytol kinase activity"/>
    <property type="evidence" value="ECO:0007669"/>
    <property type="project" value="UniProtKB-EC"/>
</dbReference>
<dbReference type="HOGENOM" id="CLU_241904_0_0_1"/>
<dbReference type="InterPro" id="IPR039606">
    <property type="entry name" value="Phytol/farnesol_kinase"/>
</dbReference>
<keyword evidence="6" id="KW-0808">Transferase</keyword>
<name>D8QKE4_SCHCM</name>
<dbReference type="Gene3D" id="6.10.140.2220">
    <property type="match status" value="1"/>
</dbReference>
<feature type="domain" description="MYND-type" evidence="19">
    <location>
        <begin position="422"/>
        <end position="461"/>
    </location>
</feature>
<dbReference type="RefSeq" id="XP_003026488.1">
    <property type="nucleotide sequence ID" value="XM_003026442.1"/>
</dbReference>
<dbReference type="PROSITE" id="PS50865">
    <property type="entry name" value="ZF_MYND_2"/>
    <property type="match status" value="3"/>
</dbReference>
<evidence type="ECO:0000256" key="12">
    <source>
        <dbReference type="ARBA" id="ARBA00022946"/>
    </source>
</evidence>
<evidence type="ECO:0000256" key="3">
    <source>
        <dbReference type="ARBA" id="ARBA00010794"/>
    </source>
</evidence>
<keyword evidence="12" id="KW-0809">Transit peptide</keyword>
<evidence type="ECO:0000256" key="1">
    <source>
        <dbReference type="ARBA" id="ARBA00004141"/>
    </source>
</evidence>
<keyword evidence="8" id="KW-0479">Metal-binding</keyword>
<evidence type="ECO:0000256" key="2">
    <source>
        <dbReference type="ARBA" id="ARBA00004229"/>
    </source>
</evidence>
<protein>
    <recommendedName>
        <fullName evidence="16">phytol kinase</fullName>
        <ecNumber evidence="16">2.7.1.182</ecNumber>
    </recommendedName>
</protein>
<evidence type="ECO:0000256" key="15">
    <source>
        <dbReference type="ARBA" id="ARBA00024015"/>
    </source>
</evidence>
<keyword evidence="4" id="KW-0150">Chloroplast</keyword>
<evidence type="ECO:0000256" key="8">
    <source>
        <dbReference type="ARBA" id="ARBA00022723"/>
    </source>
</evidence>
<dbReference type="PANTHER" id="PTHR32523">
    <property type="entry name" value="PHYTOL KINASE 1, CHLOROPLASTIC"/>
    <property type="match status" value="1"/>
</dbReference>
<dbReference type="EC" id="2.7.1.182" evidence="16"/>
<dbReference type="GO" id="GO:0016020">
    <property type="term" value="C:membrane"/>
    <property type="evidence" value="ECO:0007669"/>
    <property type="project" value="UniProtKB-SubCell"/>
</dbReference>
<dbReference type="OrthoDB" id="432970at2759"/>
<comment type="catalytic activity">
    <reaction evidence="17">
        <text>phytol + CTP = phytyl phosphate + CDP + H(+)</text>
        <dbReference type="Rhea" id="RHEA:38055"/>
        <dbReference type="ChEBI" id="CHEBI:15378"/>
        <dbReference type="ChEBI" id="CHEBI:17327"/>
        <dbReference type="ChEBI" id="CHEBI:37563"/>
        <dbReference type="ChEBI" id="CHEBI:58069"/>
        <dbReference type="ChEBI" id="CHEBI:75483"/>
        <dbReference type="EC" id="2.7.1.182"/>
    </reaction>
</comment>
<reference evidence="20 21" key="1">
    <citation type="journal article" date="2010" name="Nat. Biotechnol.">
        <title>Genome sequence of the model mushroom Schizophyllum commune.</title>
        <authorList>
            <person name="Ohm R.A."/>
            <person name="de Jong J.F."/>
            <person name="Lugones L.G."/>
            <person name="Aerts A."/>
            <person name="Kothe E."/>
            <person name="Stajich J.E."/>
            <person name="de Vries R.P."/>
            <person name="Record E."/>
            <person name="Levasseur A."/>
            <person name="Baker S.E."/>
            <person name="Bartholomew K.A."/>
            <person name="Coutinho P.M."/>
            <person name="Erdmann S."/>
            <person name="Fowler T.J."/>
            <person name="Gathman A.C."/>
            <person name="Lombard V."/>
            <person name="Henrissat B."/>
            <person name="Knabe N."/>
            <person name="Kuees U."/>
            <person name="Lilly W.W."/>
            <person name="Lindquist E."/>
            <person name="Lucas S."/>
            <person name="Magnuson J.K."/>
            <person name="Piumi F."/>
            <person name="Raudaskoski M."/>
            <person name="Salamov A."/>
            <person name="Schmutz J."/>
            <person name="Schwarze F.W.M.R."/>
            <person name="vanKuyk P.A."/>
            <person name="Horton J.S."/>
            <person name="Grigoriev I.V."/>
            <person name="Woesten H.A.B."/>
        </authorList>
    </citation>
    <scope>NUCLEOTIDE SEQUENCE [LARGE SCALE GENOMIC DNA]</scope>
    <source>
        <strain evidence="21">H4-8 / FGSC 9210</strain>
    </source>
</reference>
<keyword evidence="9 18" id="KW-0863">Zinc-finger</keyword>
<dbReference type="KEGG" id="scm:SCHCO_02694090"/>
<dbReference type="SUPFAM" id="SSF144232">
    <property type="entry name" value="HIT/MYND zinc finger-like"/>
    <property type="match status" value="2"/>
</dbReference>
<feature type="non-terminal residue" evidence="20">
    <location>
        <position position="1668"/>
    </location>
</feature>
<evidence type="ECO:0000259" key="19">
    <source>
        <dbReference type="PROSITE" id="PS50865"/>
    </source>
</evidence>
<evidence type="ECO:0000313" key="21">
    <source>
        <dbReference type="Proteomes" id="UP000007431"/>
    </source>
</evidence>
<keyword evidence="21" id="KW-1185">Reference proteome</keyword>
<comment type="similarity">
    <text evidence="3">Belongs to the polyprenol kinase family.</text>
</comment>
<dbReference type="GO" id="GO:0008270">
    <property type="term" value="F:zinc ion binding"/>
    <property type="evidence" value="ECO:0007669"/>
    <property type="project" value="UniProtKB-KW"/>
</dbReference>
<dbReference type="InterPro" id="IPR002893">
    <property type="entry name" value="Znf_MYND"/>
</dbReference>
<gene>
    <name evidence="20" type="ORF">SCHCODRAFT_114315</name>
</gene>
<keyword evidence="7" id="KW-0812">Transmembrane</keyword>
<evidence type="ECO:0000256" key="17">
    <source>
        <dbReference type="ARBA" id="ARBA00048889"/>
    </source>
</evidence>
<evidence type="ECO:0000256" key="14">
    <source>
        <dbReference type="ARBA" id="ARBA00023136"/>
    </source>
</evidence>
<evidence type="ECO:0000256" key="7">
    <source>
        <dbReference type="ARBA" id="ARBA00022692"/>
    </source>
</evidence>
<evidence type="ECO:0000256" key="18">
    <source>
        <dbReference type="PROSITE-ProRule" id="PRU00134"/>
    </source>
</evidence>
<evidence type="ECO:0000256" key="6">
    <source>
        <dbReference type="ARBA" id="ARBA00022679"/>
    </source>
</evidence>